<dbReference type="EMBL" id="AMQM01006317">
    <property type="status" value="NOT_ANNOTATED_CDS"/>
    <property type="molecule type" value="Genomic_DNA"/>
</dbReference>
<dbReference type="AlphaFoldDB" id="T1FCX3"/>
<evidence type="ECO:0000313" key="3">
    <source>
        <dbReference type="Proteomes" id="UP000015101"/>
    </source>
</evidence>
<reference evidence="1 3" key="2">
    <citation type="journal article" date="2013" name="Nature">
        <title>Insights into bilaterian evolution from three spiralian genomes.</title>
        <authorList>
            <person name="Simakov O."/>
            <person name="Marletaz F."/>
            <person name="Cho S.J."/>
            <person name="Edsinger-Gonzales E."/>
            <person name="Havlak P."/>
            <person name="Hellsten U."/>
            <person name="Kuo D.H."/>
            <person name="Larsson T."/>
            <person name="Lv J."/>
            <person name="Arendt D."/>
            <person name="Savage R."/>
            <person name="Osoegawa K."/>
            <person name="de Jong P."/>
            <person name="Grimwood J."/>
            <person name="Chapman J.A."/>
            <person name="Shapiro H."/>
            <person name="Aerts A."/>
            <person name="Otillar R.P."/>
            <person name="Terry A.Y."/>
            <person name="Boore J.L."/>
            <person name="Grigoriev I.V."/>
            <person name="Lindberg D.R."/>
            <person name="Seaver E.C."/>
            <person name="Weisblat D.A."/>
            <person name="Putnam N.H."/>
            <person name="Rokhsar D.S."/>
        </authorList>
    </citation>
    <scope>NUCLEOTIDE SEQUENCE</scope>
</reference>
<evidence type="ECO:0000313" key="1">
    <source>
        <dbReference type="EMBL" id="ESN97404.1"/>
    </source>
</evidence>
<dbReference type="InParanoid" id="T1FCX3"/>
<keyword evidence="3" id="KW-1185">Reference proteome</keyword>
<organism evidence="2 3">
    <name type="scientific">Helobdella robusta</name>
    <name type="common">Californian leech</name>
    <dbReference type="NCBI Taxonomy" id="6412"/>
    <lineage>
        <taxon>Eukaryota</taxon>
        <taxon>Metazoa</taxon>
        <taxon>Spiralia</taxon>
        <taxon>Lophotrochozoa</taxon>
        <taxon>Annelida</taxon>
        <taxon>Clitellata</taxon>
        <taxon>Hirudinea</taxon>
        <taxon>Rhynchobdellida</taxon>
        <taxon>Glossiphoniidae</taxon>
        <taxon>Helobdella</taxon>
    </lineage>
</organism>
<dbReference type="EnsemblMetazoa" id="HelroT178196">
    <property type="protein sequence ID" value="HelroP178196"/>
    <property type="gene ID" value="HelroG178196"/>
</dbReference>
<sequence>MTILIYAAHRKIILISPNIFNSSKSNDILTNRDNNLIPCCCGKSCKGRKGLKLHQRSCEMFKNLKNALEIPEESDKNLELSPPPQREQASLERLDRTSWKLIGIKLPKILKQWTEANTYFRLRRASLPNVFDIINFTTLFQSLIYNYVASNYGTVKPQDLSTTQHLNKTVKNMKDLKQLKLLGRNDHSFDMKISTLSKQIRTKLLSMKNAKH</sequence>
<dbReference type="KEGG" id="hro:HELRODRAFT_178196"/>
<gene>
    <name evidence="2" type="primary">20206672</name>
    <name evidence="1" type="ORF">HELRODRAFT_178196</name>
</gene>
<dbReference type="OrthoDB" id="10243531at2759"/>
<dbReference type="RefSeq" id="XP_009024575.1">
    <property type="nucleotide sequence ID" value="XM_009026327.1"/>
</dbReference>
<dbReference type="CTD" id="20206672"/>
<reference evidence="3" key="1">
    <citation type="submission" date="2012-12" db="EMBL/GenBank/DDBJ databases">
        <authorList>
            <person name="Hellsten U."/>
            <person name="Grimwood J."/>
            <person name="Chapman J.A."/>
            <person name="Shapiro H."/>
            <person name="Aerts A."/>
            <person name="Otillar R.P."/>
            <person name="Terry A.Y."/>
            <person name="Boore J.L."/>
            <person name="Simakov O."/>
            <person name="Marletaz F."/>
            <person name="Cho S.-J."/>
            <person name="Edsinger-Gonzales E."/>
            <person name="Havlak P."/>
            <person name="Kuo D.-H."/>
            <person name="Larsson T."/>
            <person name="Lv J."/>
            <person name="Arendt D."/>
            <person name="Savage R."/>
            <person name="Osoegawa K."/>
            <person name="de Jong P."/>
            <person name="Lindberg D.R."/>
            <person name="Seaver E.C."/>
            <person name="Weisblat D.A."/>
            <person name="Putnam N.H."/>
            <person name="Grigoriev I.V."/>
            <person name="Rokhsar D.S."/>
        </authorList>
    </citation>
    <scope>NUCLEOTIDE SEQUENCE</scope>
</reference>
<dbReference type="GeneID" id="20206672"/>
<protein>
    <submittedName>
        <fullName evidence="1 2">Uncharacterized protein</fullName>
    </submittedName>
</protein>
<proteinExistence type="predicted"/>
<name>T1FCX3_HELRO</name>
<dbReference type="HOGENOM" id="CLU_059811_1_0_1"/>
<evidence type="ECO:0000313" key="2">
    <source>
        <dbReference type="EnsemblMetazoa" id="HelroP178196"/>
    </source>
</evidence>
<dbReference type="EMBL" id="KB097379">
    <property type="protein sequence ID" value="ESN97404.1"/>
    <property type="molecule type" value="Genomic_DNA"/>
</dbReference>
<accession>T1FCX3</accession>
<reference evidence="2" key="3">
    <citation type="submission" date="2015-06" db="UniProtKB">
        <authorList>
            <consortium name="EnsemblMetazoa"/>
        </authorList>
    </citation>
    <scope>IDENTIFICATION</scope>
</reference>
<dbReference type="Proteomes" id="UP000015101">
    <property type="component" value="Unassembled WGS sequence"/>
</dbReference>